<reference evidence="3" key="1">
    <citation type="journal article" date="2013" name="Nat. Commun.">
        <title>Whole-genome sequencing of Oryza brachyantha reveals mechanisms underlying Oryza genome evolution.</title>
        <authorList>
            <person name="Chen J."/>
            <person name="Huang Q."/>
            <person name="Gao D."/>
            <person name="Wang J."/>
            <person name="Lang Y."/>
            <person name="Liu T."/>
            <person name="Li B."/>
            <person name="Bai Z."/>
            <person name="Luis Goicoechea J."/>
            <person name="Liang C."/>
            <person name="Chen C."/>
            <person name="Zhang W."/>
            <person name="Sun S."/>
            <person name="Liao Y."/>
            <person name="Zhang X."/>
            <person name="Yang L."/>
            <person name="Song C."/>
            <person name="Wang M."/>
            <person name="Shi J."/>
            <person name="Liu G."/>
            <person name="Liu J."/>
            <person name="Zhou H."/>
            <person name="Zhou W."/>
            <person name="Yu Q."/>
            <person name="An N."/>
            <person name="Chen Y."/>
            <person name="Cai Q."/>
            <person name="Wang B."/>
            <person name="Liu B."/>
            <person name="Min J."/>
            <person name="Huang Y."/>
            <person name="Wu H."/>
            <person name="Li Z."/>
            <person name="Zhang Y."/>
            <person name="Yin Y."/>
            <person name="Song W."/>
            <person name="Jiang J."/>
            <person name="Jackson S.A."/>
            <person name="Wing R.A."/>
            <person name="Wang J."/>
            <person name="Chen M."/>
        </authorList>
    </citation>
    <scope>NUCLEOTIDE SEQUENCE [LARGE SCALE GENOMIC DNA]</scope>
    <source>
        <strain evidence="3">cv. IRGC 101232</strain>
    </source>
</reference>
<organism evidence="3">
    <name type="scientific">Oryza brachyantha</name>
    <name type="common">malo sina</name>
    <dbReference type="NCBI Taxonomy" id="4533"/>
    <lineage>
        <taxon>Eukaryota</taxon>
        <taxon>Viridiplantae</taxon>
        <taxon>Streptophyta</taxon>
        <taxon>Embryophyta</taxon>
        <taxon>Tracheophyta</taxon>
        <taxon>Spermatophyta</taxon>
        <taxon>Magnoliopsida</taxon>
        <taxon>Liliopsida</taxon>
        <taxon>Poales</taxon>
        <taxon>Poaceae</taxon>
        <taxon>BOP clade</taxon>
        <taxon>Oryzoideae</taxon>
        <taxon>Oryzeae</taxon>
        <taxon>Oryzinae</taxon>
        <taxon>Oryza</taxon>
    </lineage>
</organism>
<dbReference type="Gramene" id="OB11G22330.1">
    <property type="protein sequence ID" value="OB11G22330.1"/>
    <property type="gene ID" value="OB11G22330"/>
</dbReference>
<evidence type="ECO:0000313" key="4">
    <source>
        <dbReference type="Proteomes" id="UP000006038"/>
    </source>
</evidence>
<keyword evidence="4" id="KW-1185">Reference proteome</keyword>
<evidence type="ECO:0008006" key="5">
    <source>
        <dbReference type="Google" id="ProtNLM"/>
    </source>
</evidence>
<evidence type="ECO:0000313" key="3">
    <source>
        <dbReference type="EnsemblPlants" id="OB11G22330.1"/>
    </source>
</evidence>
<keyword evidence="1" id="KW-1133">Transmembrane helix</keyword>
<keyword evidence="1" id="KW-0812">Transmembrane</keyword>
<dbReference type="STRING" id="4533.J3N8U7"/>
<dbReference type="AlphaFoldDB" id="J3N8U7"/>
<evidence type="ECO:0000256" key="1">
    <source>
        <dbReference type="SAM" id="Phobius"/>
    </source>
</evidence>
<dbReference type="PANTHER" id="PTHR31170:SF18">
    <property type="entry name" value="(WILD MALAYSIAN BANANA) HYPOTHETICAL PROTEIN"/>
    <property type="match status" value="1"/>
</dbReference>
<feature type="signal peptide" evidence="2">
    <location>
        <begin position="1"/>
        <end position="28"/>
    </location>
</feature>
<name>J3N8U7_ORYBR</name>
<proteinExistence type="predicted"/>
<dbReference type="Pfam" id="PF03140">
    <property type="entry name" value="DUF247"/>
    <property type="match status" value="1"/>
</dbReference>
<accession>J3N8U7</accession>
<feature type="transmembrane region" description="Helical" evidence="1">
    <location>
        <begin position="285"/>
        <end position="309"/>
    </location>
</feature>
<evidence type="ECO:0000256" key="2">
    <source>
        <dbReference type="SAM" id="SignalP"/>
    </source>
</evidence>
<feature type="chain" id="PRO_5003775667" description="DUF4220 domain-containing protein" evidence="2">
    <location>
        <begin position="29"/>
        <end position="434"/>
    </location>
</feature>
<dbReference type="eggNOG" id="ENOG502QR4P">
    <property type="taxonomic scope" value="Eukaryota"/>
</dbReference>
<reference evidence="3" key="2">
    <citation type="submission" date="2013-04" db="UniProtKB">
        <authorList>
            <consortium name="EnsemblPlants"/>
        </authorList>
    </citation>
    <scope>IDENTIFICATION</scope>
</reference>
<sequence length="434" mass="49553">MLVLENQLPLLLLQRLLAVLLDIPPAWGSSPSCPTPDTTPAHRLVMHLMRTGYMYKNVEACSLTPLIVSLKTVELDRIINHLVLRFLGRNLQDDVVDYVPLGHHPLDIYHTSLVYAKGAYEVRKSQPEHSMCEIMPTVMEMHEAGIKFKRSKTDNLFDIHFKRGVLSMPEVIVDDSTECVYLNLMLFERLHVGTGTLVTSYVIFMDNMIDSAKDVSLLGSKGVLRNLLGSDEAAAKLFTGTLSRGAVLGPSRELHNLQRNVKAHCRRQLNRWRANFVHTHCSNPWVIASLIAAFLLLAAGLMQTVYTILPFYDLILRYQIWYTHVYKYDPLVPDVAPYISNTTLVLSITLGREKYYSFYGKLQKYRPSERNRKNNILSNFGWTIWCCQRGKVRQGAQSNSQCSTRPTIWIGYAVERQEDERLAPVELQEANWAL</sequence>
<dbReference type="Proteomes" id="UP000006038">
    <property type="component" value="Chromosome 11"/>
</dbReference>
<dbReference type="EnsemblPlants" id="OB11G22330.1">
    <property type="protein sequence ID" value="OB11G22330.1"/>
    <property type="gene ID" value="OB11G22330"/>
</dbReference>
<keyword evidence="2" id="KW-0732">Signal</keyword>
<keyword evidence="1" id="KW-0472">Membrane</keyword>
<dbReference type="InterPro" id="IPR004158">
    <property type="entry name" value="DUF247_pln"/>
</dbReference>
<protein>
    <recommendedName>
        <fullName evidence="5">DUF4220 domain-containing protein</fullName>
    </recommendedName>
</protein>
<dbReference type="HOGENOM" id="CLU_632199_0_0_1"/>
<dbReference type="PANTHER" id="PTHR31170">
    <property type="entry name" value="BNAC04G53230D PROTEIN"/>
    <property type="match status" value="1"/>
</dbReference>